<name>A0A8S3RC76_MYTED</name>
<organism evidence="13 14">
    <name type="scientific">Mytilus edulis</name>
    <name type="common">Blue mussel</name>
    <dbReference type="NCBI Taxonomy" id="6550"/>
    <lineage>
        <taxon>Eukaryota</taxon>
        <taxon>Metazoa</taxon>
        <taxon>Spiralia</taxon>
        <taxon>Lophotrochozoa</taxon>
        <taxon>Mollusca</taxon>
        <taxon>Bivalvia</taxon>
        <taxon>Autobranchia</taxon>
        <taxon>Pteriomorphia</taxon>
        <taxon>Mytilida</taxon>
        <taxon>Mytiloidea</taxon>
        <taxon>Mytilidae</taxon>
        <taxon>Mytilinae</taxon>
        <taxon>Mytilus</taxon>
    </lineage>
</organism>
<evidence type="ECO:0000256" key="11">
    <source>
        <dbReference type="ARBA" id="ARBA00023157"/>
    </source>
</evidence>
<dbReference type="PROSITE" id="PS51450">
    <property type="entry name" value="LRR"/>
    <property type="match status" value="1"/>
</dbReference>
<accession>A0A8S3RC76</accession>
<keyword evidence="6" id="KW-0732">Signal</keyword>
<dbReference type="GO" id="GO:0034220">
    <property type="term" value="P:monoatomic ion transmembrane transport"/>
    <property type="evidence" value="ECO:0007669"/>
    <property type="project" value="UniProtKB-KW"/>
</dbReference>
<evidence type="ECO:0000256" key="9">
    <source>
        <dbReference type="ARBA" id="ARBA00023065"/>
    </source>
</evidence>
<sequence>MVDHMQVGFSPMDGGSHAGWIFADGWWITCRLDFRRWMVDHMQVGSSTMNGGSHATKINLINHLVPVFVLLVCCGNPGVHAQKACQFASSCVCKTVPGSELLVANCDGRNLFRVPRMPNVVQDLSLQKNYISIIEDGIFEENNLLKFLDLSFNRIKQIRNQSFKGLHNLVHLDLSNNNLNYENISFDSASFYFLENLKSLNLKNNSNTPFVPDLSKLKSLETLSMDFISDKTAILDEKFVYCKNLSIIDLSGFTGNCKLNILTSETFLFLPQITHLNISKCQIQYIYIGTFANMKNIYELDVSLNTCLGFDALENITTDLQYSAIKILKVNYIHGIFAMSTILKTSHIWYINKTSLVRFEAAGNRIQRIESGALEYFPDSFESGTFFLLGNICLI</sequence>
<keyword evidence="11" id="KW-1015">Disulfide bond</keyword>
<comment type="caution">
    <text evidence="13">The sequence shown here is derived from an EMBL/GenBank/DDBJ whole genome shotgun (WGS) entry which is preliminary data.</text>
</comment>
<keyword evidence="9" id="KW-0406">Ion transport</keyword>
<evidence type="ECO:0000256" key="2">
    <source>
        <dbReference type="ARBA" id="ARBA00022448"/>
    </source>
</evidence>
<dbReference type="SMART" id="SM00369">
    <property type="entry name" value="LRR_TYP"/>
    <property type="match status" value="4"/>
</dbReference>
<evidence type="ECO:0000256" key="4">
    <source>
        <dbReference type="ARBA" id="ARBA00022614"/>
    </source>
</evidence>
<proteinExistence type="predicted"/>
<evidence type="ECO:0000313" key="14">
    <source>
        <dbReference type="Proteomes" id="UP000683360"/>
    </source>
</evidence>
<dbReference type="GO" id="GO:0005886">
    <property type="term" value="C:plasma membrane"/>
    <property type="evidence" value="ECO:0007669"/>
    <property type="project" value="UniProtKB-SubCell"/>
</dbReference>
<dbReference type="AlphaFoldDB" id="A0A8S3RC76"/>
<evidence type="ECO:0000256" key="6">
    <source>
        <dbReference type="ARBA" id="ARBA00022729"/>
    </source>
</evidence>
<evidence type="ECO:0000256" key="1">
    <source>
        <dbReference type="ARBA" id="ARBA00004162"/>
    </source>
</evidence>
<keyword evidence="10" id="KW-0472">Membrane</keyword>
<reference evidence="13" key="1">
    <citation type="submission" date="2021-03" db="EMBL/GenBank/DDBJ databases">
        <authorList>
            <person name="Bekaert M."/>
        </authorList>
    </citation>
    <scope>NUCLEOTIDE SEQUENCE</scope>
</reference>
<dbReference type="SUPFAM" id="SSF52058">
    <property type="entry name" value="L domain-like"/>
    <property type="match status" value="1"/>
</dbReference>
<dbReference type="PANTHER" id="PTHR46473">
    <property type="entry name" value="GH08155P"/>
    <property type="match status" value="1"/>
</dbReference>
<evidence type="ECO:0000256" key="12">
    <source>
        <dbReference type="ARBA" id="ARBA00023303"/>
    </source>
</evidence>
<keyword evidence="14" id="KW-1185">Reference proteome</keyword>
<keyword evidence="8" id="KW-1133">Transmembrane helix</keyword>
<evidence type="ECO:0000256" key="5">
    <source>
        <dbReference type="ARBA" id="ARBA00022692"/>
    </source>
</evidence>
<keyword evidence="3" id="KW-1003">Cell membrane</keyword>
<gene>
    <name evidence="13" type="ORF">MEDL_18644</name>
</gene>
<dbReference type="OrthoDB" id="6117176at2759"/>
<dbReference type="InterPro" id="IPR032675">
    <property type="entry name" value="LRR_dom_sf"/>
</dbReference>
<keyword evidence="5" id="KW-0812">Transmembrane</keyword>
<evidence type="ECO:0000313" key="13">
    <source>
        <dbReference type="EMBL" id="CAG2204155.1"/>
    </source>
</evidence>
<dbReference type="Proteomes" id="UP000683360">
    <property type="component" value="Unassembled WGS sequence"/>
</dbReference>
<keyword evidence="4" id="KW-0433">Leucine-rich repeat</keyword>
<dbReference type="InterPro" id="IPR003591">
    <property type="entry name" value="Leu-rich_rpt_typical-subtyp"/>
</dbReference>
<protein>
    <submittedName>
        <fullName evidence="13">Uncharacterized protein</fullName>
    </submittedName>
</protein>
<evidence type="ECO:0000256" key="10">
    <source>
        <dbReference type="ARBA" id="ARBA00023136"/>
    </source>
</evidence>
<dbReference type="Gene3D" id="3.80.10.10">
    <property type="entry name" value="Ribonuclease Inhibitor"/>
    <property type="match status" value="2"/>
</dbReference>
<evidence type="ECO:0000256" key="7">
    <source>
        <dbReference type="ARBA" id="ARBA00022737"/>
    </source>
</evidence>
<keyword evidence="12" id="KW-0407">Ion channel</keyword>
<dbReference type="PRINTS" id="PR00019">
    <property type="entry name" value="LEURICHRPT"/>
</dbReference>
<dbReference type="PANTHER" id="PTHR46473:SF10">
    <property type="entry name" value="LD45603P-RELATED"/>
    <property type="match status" value="1"/>
</dbReference>
<comment type="subcellular location">
    <subcellularLocation>
        <location evidence="1">Cell membrane</location>
        <topology evidence="1">Single-pass membrane protein</topology>
    </subcellularLocation>
</comment>
<keyword evidence="7" id="KW-0677">Repeat</keyword>
<evidence type="ECO:0000256" key="8">
    <source>
        <dbReference type="ARBA" id="ARBA00022989"/>
    </source>
</evidence>
<keyword evidence="2" id="KW-0813">Transport</keyword>
<dbReference type="EMBL" id="CAJPWZ010000939">
    <property type="protein sequence ID" value="CAG2204155.1"/>
    <property type="molecule type" value="Genomic_DNA"/>
</dbReference>
<dbReference type="InterPro" id="IPR051432">
    <property type="entry name" value="KCNMA1_auxiliary"/>
</dbReference>
<dbReference type="Pfam" id="PF13855">
    <property type="entry name" value="LRR_8"/>
    <property type="match status" value="1"/>
</dbReference>
<evidence type="ECO:0000256" key="3">
    <source>
        <dbReference type="ARBA" id="ARBA00022475"/>
    </source>
</evidence>
<dbReference type="InterPro" id="IPR001611">
    <property type="entry name" value="Leu-rich_rpt"/>
</dbReference>